<dbReference type="GO" id="GO:0051301">
    <property type="term" value="P:cell division"/>
    <property type="evidence" value="ECO:0007669"/>
    <property type="project" value="UniProtKB-KW"/>
</dbReference>
<accession>A0A6I6IQ27</accession>
<evidence type="ECO:0000256" key="1">
    <source>
        <dbReference type="SAM" id="Coils"/>
    </source>
</evidence>
<proteinExistence type="predicted"/>
<keyword evidence="2" id="KW-0131">Cell cycle</keyword>
<evidence type="ECO:0000313" key="3">
    <source>
        <dbReference type="Proteomes" id="UP000428330"/>
    </source>
</evidence>
<keyword evidence="1" id="KW-0175">Coiled coil</keyword>
<sequence>MMRSFLVVITAVAVIALAFWAYRENYETQEAQAEARDLMQEIARERQRLRMLNAEWAYLNRPERLRDLAELNFDKLGLVPLRPDQFGRIDQVAFPREEEELPILNPVEVSNMEQFP</sequence>
<organism evidence="2 3">
    <name type="scientific">Roseovarius faecimaris</name>
    <dbReference type="NCBI Taxonomy" id="2494550"/>
    <lineage>
        <taxon>Bacteria</taxon>
        <taxon>Pseudomonadati</taxon>
        <taxon>Pseudomonadota</taxon>
        <taxon>Alphaproteobacteria</taxon>
        <taxon>Rhodobacterales</taxon>
        <taxon>Roseobacteraceae</taxon>
        <taxon>Roseovarius</taxon>
    </lineage>
</organism>
<dbReference type="KEGG" id="rom:EI983_06425"/>
<keyword evidence="2" id="KW-0132">Cell division</keyword>
<name>A0A6I6IQ27_9RHOB</name>
<dbReference type="EMBL" id="CP034348">
    <property type="protein sequence ID" value="QGX97931.1"/>
    <property type="molecule type" value="Genomic_DNA"/>
</dbReference>
<evidence type="ECO:0000313" key="2">
    <source>
        <dbReference type="EMBL" id="QGX97931.1"/>
    </source>
</evidence>
<dbReference type="OrthoDB" id="7165680at2"/>
<reference evidence="3" key="1">
    <citation type="submission" date="2018-12" db="EMBL/GenBank/DDBJ databases">
        <title>Complete genome sequence of Roseovarius sp. MME-070.</title>
        <authorList>
            <person name="Nam Y.-D."/>
            <person name="Kang J."/>
            <person name="Chung W.-H."/>
            <person name="Park Y.S."/>
        </authorList>
    </citation>
    <scope>NUCLEOTIDE SEQUENCE [LARGE SCALE GENOMIC DNA]</scope>
    <source>
        <strain evidence="3">MME-070</strain>
    </source>
</reference>
<protein>
    <submittedName>
        <fullName evidence="2">Cell division protein FtsL</fullName>
    </submittedName>
</protein>
<dbReference type="Proteomes" id="UP000428330">
    <property type="component" value="Chromosome"/>
</dbReference>
<gene>
    <name evidence="2" type="ORF">EI983_06425</name>
</gene>
<dbReference type="AlphaFoldDB" id="A0A6I6IQ27"/>
<feature type="coiled-coil region" evidence="1">
    <location>
        <begin position="28"/>
        <end position="55"/>
    </location>
</feature>
<keyword evidence="3" id="KW-1185">Reference proteome</keyword>